<evidence type="ECO:0000259" key="2">
    <source>
        <dbReference type="Pfam" id="PF14111"/>
    </source>
</evidence>
<organism evidence="3 4">
    <name type="scientific">Cuscuta australis</name>
    <dbReference type="NCBI Taxonomy" id="267555"/>
    <lineage>
        <taxon>Eukaryota</taxon>
        <taxon>Viridiplantae</taxon>
        <taxon>Streptophyta</taxon>
        <taxon>Embryophyta</taxon>
        <taxon>Tracheophyta</taxon>
        <taxon>Spermatophyta</taxon>
        <taxon>Magnoliopsida</taxon>
        <taxon>eudicotyledons</taxon>
        <taxon>Gunneridae</taxon>
        <taxon>Pentapetalae</taxon>
        <taxon>asterids</taxon>
        <taxon>lamiids</taxon>
        <taxon>Solanales</taxon>
        <taxon>Convolvulaceae</taxon>
        <taxon>Cuscuteae</taxon>
        <taxon>Cuscuta</taxon>
        <taxon>Cuscuta subgen. Grammica</taxon>
        <taxon>Cuscuta sect. Cleistogrammica</taxon>
    </lineage>
</organism>
<dbReference type="PANTHER" id="PTHR31286:SF165">
    <property type="entry name" value="DUF4283 DOMAIN-CONTAINING PROTEIN"/>
    <property type="match status" value="1"/>
</dbReference>
<dbReference type="InterPro" id="IPR025558">
    <property type="entry name" value="DUF4283"/>
</dbReference>
<accession>A0A328DD18</accession>
<dbReference type="InterPro" id="IPR040256">
    <property type="entry name" value="At4g02000-like"/>
</dbReference>
<sequence length="605" mass="70535">MGKRVRPPKTDGKQIGDTGASSSEGLTEKTIQPETVSTPKAIAKEDTTDLEQNTSILQLQIPDAEPKKSYAEEDIIEPGKYWDSALVCCILGTNPPLEIAKGFLSRIWKSYQIDDISFHKDSQFIVRFQKEVDRDEIIKQKYYFMDDRPVYVQKWYPGVKVNLLELKDIPIWVQFSDLDMKYWSLSGLRRLGSAIGQPVKRDKATSSRWKWSYARIQLEVQVNQKFPEHINFTNEEGRIITQNVTYEWIPTLCNHCNRIGHVQENCRRKLNPKEGNQKRKKFVWKAKTAPETDLGVKNKDHKEEVEEMVQPETVKLQEELMEGTLEPYNIDEEKFTEVWGKKAARRISLEGKEFDYIVEREILDITDQSIHCHGRFVGDNKDFLLTLIYAHNDPHKRKELWDKLNKLSSSTAWCIMGDFNTVLHLDERIGGNPVSWEEIKEFQQCLSRCGLEDLPYEGPKFTWNNNQGTGKRIYSKLDRVMSNLDWINKFDLKAHLKESCVSDCSPMCLHQIGQIKHAHNFKYCDMWSLDPQFSDIVANVWDQEHTGYPMYQIFQKLKSLKQPLKSLNKRKFQHLETQIDILRARLHSTQEAIRSQSPSESLLET</sequence>
<evidence type="ECO:0000313" key="4">
    <source>
        <dbReference type="Proteomes" id="UP000249390"/>
    </source>
</evidence>
<evidence type="ECO:0000313" key="3">
    <source>
        <dbReference type="EMBL" id="RAL42418.1"/>
    </source>
</evidence>
<dbReference type="InterPro" id="IPR036691">
    <property type="entry name" value="Endo/exonu/phosph_ase_sf"/>
</dbReference>
<feature type="domain" description="DUF4283" evidence="2">
    <location>
        <begin position="82"/>
        <end position="161"/>
    </location>
</feature>
<dbReference type="EMBL" id="NQVE01000174">
    <property type="protein sequence ID" value="RAL42418.1"/>
    <property type="molecule type" value="Genomic_DNA"/>
</dbReference>
<feature type="region of interest" description="Disordered" evidence="1">
    <location>
        <begin position="1"/>
        <end position="39"/>
    </location>
</feature>
<feature type="compositionally biased region" description="Polar residues" evidence="1">
    <location>
        <begin position="19"/>
        <end position="38"/>
    </location>
</feature>
<protein>
    <recommendedName>
        <fullName evidence="2">DUF4283 domain-containing protein</fullName>
    </recommendedName>
</protein>
<proteinExistence type="predicted"/>
<name>A0A328DD18_9ASTE</name>
<dbReference type="Proteomes" id="UP000249390">
    <property type="component" value="Unassembled WGS sequence"/>
</dbReference>
<reference evidence="3 4" key="1">
    <citation type="submission" date="2018-06" db="EMBL/GenBank/DDBJ databases">
        <title>The Genome of Cuscuta australis (Dodder) Provides Insight into the Evolution of Plant Parasitism.</title>
        <authorList>
            <person name="Liu H."/>
        </authorList>
    </citation>
    <scope>NUCLEOTIDE SEQUENCE [LARGE SCALE GENOMIC DNA]</scope>
    <source>
        <strain evidence="4">cv. Yunnan</strain>
        <tissue evidence="3">Vines</tissue>
    </source>
</reference>
<gene>
    <name evidence="3" type="ORF">DM860_017598</name>
</gene>
<dbReference type="PANTHER" id="PTHR31286">
    <property type="entry name" value="GLYCINE-RICH CELL WALL STRUCTURAL PROTEIN 1.8-LIKE"/>
    <property type="match status" value="1"/>
</dbReference>
<comment type="caution">
    <text evidence="3">The sequence shown here is derived from an EMBL/GenBank/DDBJ whole genome shotgun (WGS) entry which is preliminary data.</text>
</comment>
<keyword evidence="4" id="KW-1185">Reference proteome</keyword>
<dbReference type="AlphaFoldDB" id="A0A328DD18"/>
<dbReference type="Gene3D" id="3.60.10.10">
    <property type="entry name" value="Endonuclease/exonuclease/phosphatase"/>
    <property type="match status" value="1"/>
</dbReference>
<dbReference type="Pfam" id="PF14111">
    <property type="entry name" value="DUF4283"/>
    <property type="match status" value="1"/>
</dbReference>
<dbReference type="SUPFAM" id="SSF56219">
    <property type="entry name" value="DNase I-like"/>
    <property type="match status" value="1"/>
</dbReference>
<evidence type="ECO:0000256" key="1">
    <source>
        <dbReference type="SAM" id="MobiDB-lite"/>
    </source>
</evidence>